<dbReference type="GO" id="GO:0003677">
    <property type="term" value="F:DNA binding"/>
    <property type="evidence" value="ECO:0007669"/>
    <property type="project" value="UniProtKB-KW"/>
</dbReference>
<evidence type="ECO:0000259" key="6">
    <source>
        <dbReference type="PROSITE" id="PS51078"/>
    </source>
</evidence>
<evidence type="ECO:0000313" key="8">
    <source>
        <dbReference type="Proteomes" id="UP000009336"/>
    </source>
</evidence>
<dbReference type="eggNOG" id="COG1414">
    <property type="taxonomic scope" value="Bacteria"/>
</dbReference>
<keyword evidence="4" id="KW-0804">Transcription</keyword>
<dbReference type="GO" id="GO:0045892">
    <property type="term" value="P:negative regulation of DNA-templated transcription"/>
    <property type="evidence" value="ECO:0007669"/>
    <property type="project" value="UniProtKB-ARBA"/>
</dbReference>
<dbReference type="Gene3D" id="1.10.10.10">
    <property type="entry name" value="Winged helix-like DNA-binding domain superfamily/Winged helix DNA-binding domain"/>
    <property type="match status" value="1"/>
</dbReference>
<evidence type="ECO:0000256" key="1">
    <source>
        <dbReference type="ARBA" id="ARBA00022491"/>
    </source>
</evidence>
<dbReference type="PANTHER" id="PTHR30136">
    <property type="entry name" value="HELIX-TURN-HELIX TRANSCRIPTIONAL REGULATOR, ICLR FAMILY"/>
    <property type="match status" value="1"/>
</dbReference>
<dbReference type="InterPro" id="IPR014757">
    <property type="entry name" value="Tscrpt_reg_IclR_C"/>
</dbReference>
<dbReference type="PROSITE" id="PS51077">
    <property type="entry name" value="HTH_ICLR"/>
    <property type="match status" value="1"/>
</dbReference>
<evidence type="ECO:0000256" key="3">
    <source>
        <dbReference type="ARBA" id="ARBA00023125"/>
    </source>
</evidence>
<dbReference type="PROSITE" id="PS51078">
    <property type="entry name" value="ICLR_ED"/>
    <property type="match status" value="1"/>
</dbReference>
<keyword evidence="3 7" id="KW-0238">DNA-binding</keyword>
<proteinExistence type="predicted"/>
<comment type="caution">
    <text evidence="7">The sequence shown here is derived from an EMBL/GenBank/DDBJ whole genome shotgun (WGS) entry which is preliminary data.</text>
</comment>
<dbReference type="AlphaFoldDB" id="K8WQF5"/>
<dbReference type="InterPro" id="IPR036388">
    <property type="entry name" value="WH-like_DNA-bd_sf"/>
</dbReference>
<feature type="domain" description="HTH iclR-type" evidence="5">
    <location>
        <begin position="10"/>
        <end position="71"/>
    </location>
</feature>
<evidence type="ECO:0000256" key="4">
    <source>
        <dbReference type="ARBA" id="ARBA00023163"/>
    </source>
</evidence>
<dbReference type="NCBIfam" id="NF011671">
    <property type="entry name" value="PRK15090.1"/>
    <property type="match status" value="1"/>
</dbReference>
<dbReference type="InterPro" id="IPR036390">
    <property type="entry name" value="WH_DNA-bd_sf"/>
</dbReference>
<dbReference type="SMART" id="SM00346">
    <property type="entry name" value="HTH_ICLR"/>
    <property type="match status" value="1"/>
</dbReference>
<dbReference type="Proteomes" id="UP000009336">
    <property type="component" value="Unassembled WGS sequence"/>
</dbReference>
<dbReference type="EMBL" id="AKKL01000021">
    <property type="protein sequence ID" value="EKT62196.1"/>
    <property type="molecule type" value="Genomic_DNA"/>
</dbReference>
<dbReference type="STRING" id="1141662.OOA_08107"/>
<dbReference type="Pfam" id="PF01614">
    <property type="entry name" value="IclR_C"/>
    <property type="match status" value="1"/>
</dbReference>
<sequence length="260" mass="29588">MDKITQADAVSSVVKVFSILNALGEQKEIGVSELSQRLLMSKATAYRFLQTMKQLGYVEQEGEADKYALTLKLFELGAKSLEYVDLIEIADKEMRRVGQLTHEALHLGALDENAIIYIHKIDSSYNLRMYSRVGRRNPLYCTAIGKILLAWQDETAIKETLSQIEFIKKTETTLLSIEQLMAELTTVREQHFAQDREEQELGLRCIAVPVYDRLGHVIAGLSISFPTIRFDEQQLGTYVTLLKVAARNISEKMGYHHYPQ</sequence>
<dbReference type="InterPro" id="IPR029016">
    <property type="entry name" value="GAF-like_dom_sf"/>
</dbReference>
<dbReference type="HOGENOM" id="CLU_062618_6_0_6"/>
<evidence type="ECO:0000259" key="5">
    <source>
        <dbReference type="PROSITE" id="PS51077"/>
    </source>
</evidence>
<evidence type="ECO:0000256" key="2">
    <source>
        <dbReference type="ARBA" id="ARBA00023015"/>
    </source>
</evidence>
<dbReference type="GO" id="GO:0003700">
    <property type="term" value="F:DNA-binding transcription factor activity"/>
    <property type="evidence" value="ECO:0007669"/>
    <property type="project" value="TreeGrafter"/>
</dbReference>
<dbReference type="SUPFAM" id="SSF55781">
    <property type="entry name" value="GAF domain-like"/>
    <property type="match status" value="1"/>
</dbReference>
<dbReference type="InterPro" id="IPR050707">
    <property type="entry name" value="HTH_MetabolicPath_Reg"/>
</dbReference>
<protein>
    <submittedName>
        <fullName evidence="7">DNA-binding transcriptional regulator KdgR</fullName>
    </submittedName>
</protein>
<keyword evidence="2" id="KW-0805">Transcription regulation</keyword>
<reference evidence="7 8" key="1">
    <citation type="journal article" date="2012" name="BMC Genomics">
        <title>Comparative genomics of bacteria in the genus Providencia isolated from wild Drosophila melanogaster.</title>
        <authorList>
            <person name="Galac M.R."/>
            <person name="Lazzaro B.P."/>
        </authorList>
    </citation>
    <scope>NUCLEOTIDE SEQUENCE [LARGE SCALE GENOMIC DNA]</scope>
    <source>
        <strain evidence="7 8">DSM 19968</strain>
    </source>
</reference>
<feature type="domain" description="IclR-ED" evidence="6">
    <location>
        <begin position="72"/>
        <end position="255"/>
    </location>
</feature>
<name>K8WQF5_9GAMM</name>
<keyword evidence="1" id="KW-0678">Repressor</keyword>
<dbReference type="PANTHER" id="PTHR30136:SF7">
    <property type="entry name" value="HTH-TYPE TRANSCRIPTIONAL REGULATOR KDGR-RELATED"/>
    <property type="match status" value="1"/>
</dbReference>
<organism evidence="7 8">
    <name type="scientific">Providencia burhodogranariea DSM 19968</name>
    <dbReference type="NCBI Taxonomy" id="1141662"/>
    <lineage>
        <taxon>Bacteria</taxon>
        <taxon>Pseudomonadati</taxon>
        <taxon>Pseudomonadota</taxon>
        <taxon>Gammaproteobacteria</taxon>
        <taxon>Enterobacterales</taxon>
        <taxon>Morganellaceae</taxon>
        <taxon>Providencia</taxon>
    </lineage>
</organism>
<dbReference type="Gene3D" id="3.30.450.40">
    <property type="match status" value="1"/>
</dbReference>
<dbReference type="SUPFAM" id="SSF46785">
    <property type="entry name" value="Winged helix' DNA-binding domain"/>
    <property type="match status" value="1"/>
</dbReference>
<keyword evidence="8" id="KW-1185">Reference proteome</keyword>
<dbReference type="Pfam" id="PF09339">
    <property type="entry name" value="HTH_IclR"/>
    <property type="match status" value="1"/>
</dbReference>
<dbReference type="PATRIC" id="fig|1141662.3.peg.1645"/>
<gene>
    <name evidence="7" type="ORF">OOA_08107</name>
</gene>
<dbReference type="InterPro" id="IPR005471">
    <property type="entry name" value="Tscrpt_reg_IclR_N"/>
</dbReference>
<evidence type="ECO:0000313" key="7">
    <source>
        <dbReference type="EMBL" id="EKT62196.1"/>
    </source>
</evidence>
<dbReference type="FunFam" id="3.30.450.40:FF:000009">
    <property type="entry name" value="DNA-binding transcriptional regulator KdgR"/>
    <property type="match status" value="1"/>
</dbReference>
<accession>K8WQF5</accession>